<evidence type="ECO:0000313" key="2">
    <source>
        <dbReference type="Proteomes" id="UP000294650"/>
    </source>
</evidence>
<dbReference type="Proteomes" id="UP000294650">
    <property type="component" value="Unassembled WGS sequence"/>
</dbReference>
<dbReference type="Gene3D" id="3.90.1720.10">
    <property type="entry name" value="endopeptidase domain like (from Nostoc punctiforme)"/>
    <property type="match status" value="1"/>
</dbReference>
<accession>A0A4R3MSE7</accession>
<keyword evidence="2" id="KW-1185">Reference proteome</keyword>
<comment type="caution">
    <text evidence="1">The sequence shown here is derived from an EMBL/GenBank/DDBJ whole genome shotgun (WGS) entry which is preliminary data.</text>
</comment>
<dbReference type="AlphaFoldDB" id="A0A4R3MSE7"/>
<protein>
    <recommendedName>
        <fullName evidence="3">Permuted papain-like amidase YaeF/Yiix C92 family enzyme</fullName>
    </recommendedName>
</protein>
<evidence type="ECO:0000313" key="1">
    <source>
        <dbReference type="EMBL" id="TCT19320.1"/>
    </source>
</evidence>
<sequence length="212" mass="25094">MPMQDRKIRSVYVLLTDTGTLFTKMIKWFTHAPYNHASIVLDKKLNEIYSFGRKYPRNPLAAGFIREDIYYGTYRYFSNTRCLLLKINVSSKEYIRIRNVIQGFNQNKDLYSYNLLGLFGVAVHHPVYQRNKYFCSQFVADVFETSGLNLWDRPSALITPNDFKEHPRFEIVYEGRLYDYPLLDQEMLSKPAAGFEHVFMHSFQLILKKMQL</sequence>
<dbReference type="EMBL" id="SMAN01000018">
    <property type="protein sequence ID" value="TCT19320.1"/>
    <property type="molecule type" value="Genomic_DNA"/>
</dbReference>
<dbReference type="SUPFAM" id="SSF54001">
    <property type="entry name" value="Cysteine proteinases"/>
    <property type="match status" value="1"/>
</dbReference>
<dbReference type="InterPro" id="IPR038765">
    <property type="entry name" value="Papain-like_cys_pep_sf"/>
</dbReference>
<gene>
    <name evidence="1" type="ORF">EDD68_1183</name>
</gene>
<proteinExistence type="predicted"/>
<evidence type="ECO:0008006" key="3">
    <source>
        <dbReference type="Google" id="ProtNLM"/>
    </source>
</evidence>
<reference evidence="1 2" key="1">
    <citation type="submission" date="2019-03" db="EMBL/GenBank/DDBJ databases">
        <title>Genomic Encyclopedia of Type Strains, Phase IV (KMG-IV): sequencing the most valuable type-strain genomes for metagenomic binning, comparative biology and taxonomic classification.</title>
        <authorList>
            <person name="Goeker M."/>
        </authorList>
    </citation>
    <scope>NUCLEOTIDE SEQUENCE [LARGE SCALE GENOMIC DNA]</scope>
    <source>
        <strain evidence="1 2">DSM 25894</strain>
    </source>
</reference>
<organism evidence="1 2">
    <name type="scientific">Melghiribacillus thermohalophilus</name>
    <dbReference type="NCBI Taxonomy" id="1324956"/>
    <lineage>
        <taxon>Bacteria</taxon>
        <taxon>Bacillati</taxon>
        <taxon>Bacillota</taxon>
        <taxon>Bacilli</taxon>
        <taxon>Bacillales</taxon>
        <taxon>Bacillaceae</taxon>
        <taxon>Melghiribacillus</taxon>
    </lineage>
</organism>
<name>A0A4R3MSE7_9BACI</name>